<dbReference type="KEGG" id="cce:Ccel_2955"/>
<dbReference type="NCBIfam" id="TIGR01560">
    <property type="entry name" value="put_DNA_pack"/>
    <property type="match status" value="1"/>
</dbReference>
<dbReference type="EMBL" id="CP001348">
    <property type="protein sequence ID" value="ACL77249.1"/>
    <property type="molecule type" value="Genomic_DNA"/>
</dbReference>
<dbReference type="eggNOG" id="ENOG5034BEJ">
    <property type="taxonomic scope" value="Bacteria"/>
</dbReference>
<dbReference type="Pfam" id="PF05135">
    <property type="entry name" value="Phage_connect_1"/>
    <property type="match status" value="1"/>
</dbReference>
<dbReference type="OrthoDB" id="5654at2"/>
<dbReference type="RefSeq" id="WP_015926314.1">
    <property type="nucleotide sequence ID" value="NC_011898.1"/>
</dbReference>
<keyword evidence="2" id="KW-1185">Reference proteome</keyword>
<dbReference type="Proteomes" id="UP000001349">
    <property type="component" value="Chromosome"/>
</dbReference>
<evidence type="ECO:0000313" key="1">
    <source>
        <dbReference type="EMBL" id="ACL77249.1"/>
    </source>
</evidence>
<reference evidence="1 2" key="1">
    <citation type="submission" date="2009-01" db="EMBL/GenBank/DDBJ databases">
        <title>Complete sequence of Clostridium cellulolyticum H10.</title>
        <authorList>
            <consortium name="US DOE Joint Genome Institute"/>
            <person name="Lucas S."/>
            <person name="Copeland A."/>
            <person name="Lapidus A."/>
            <person name="Glavina del Rio T."/>
            <person name="Dalin E."/>
            <person name="Tice H."/>
            <person name="Bruce D."/>
            <person name="Goodwin L."/>
            <person name="Pitluck S."/>
            <person name="Chertkov O."/>
            <person name="Saunders E."/>
            <person name="Brettin T."/>
            <person name="Detter J.C."/>
            <person name="Han C."/>
            <person name="Larimer F."/>
            <person name="Land M."/>
            <person name="Hauser L."/>
            <person name="Kyrpides N."/>
            <person name="Ivanova N."/>
            <person name="Zhou J."/>
            <person name="Richardson P."/>
        </authorList>
    </citation>
    <scope>NUCLEOTIDE SEQUENCE [LARGE SCALE GENOMIC DNA]</scope>
    <source>
        <strain evidence="2">ATCC 35319 / DSM 5812 / JCM 6584 / H10</strain>
    </source>
</reference>
<gene>
    <name evidence="1" type="ordered locus">Ccel_2955</name>
</gene>
<dbReference type="Gene3D" id="1.10.3230.30">
    <property type="entry name" value="Phage gp6-like head-tail connector protein"/>
    <property type="match status" value="1"/>
</dbReference>
<dbReference type="InterPro" id="IPR006450">
    <property type="entry name" value="Phage_HK97_gp6-like"/>
</dbReference>
<sequence>MTLDEVRSYLRIDTDVEDNFLNELIDSSQIYIDSCTGEGYKSDEKAAKLASLLQKKLISDLYENRSTTVPDKTKQDKIVTTILDKLSSYEVVL</sequence>
<dbReference type="AlphaFoldDB" id="B8I8R7"/>
<protein>
    <submittedName>
        <fullName evidence="1">Uncharacterized phage protein</fullName>
    </submittedName>
</protein>
<accession>B8I8R7</accession>
<dbReference type="InterPro" id="IPR021146">
    <property type="entry name" value="Phage_gp6-like_head-tail"/>
</dbReference>
<proteinExistence type="predicted"/>
<dbReference type="STRING" id="394503.Ccel_2955"/>
<evidence type="ECO:0000313" key="2">
    <source>
        <dbReference type="Proteomes" id="UP000001349"/>
    </source>
</evidence>
<dbReference type="HOGENOM" id="CLU_085951_4_3_9"/>
<dbReference type="CDD" id="cd08054">
    <property type="entry name" value="gp6"/>
    <property type="match status" value="1"/>
</dbReference>
<name>B8I8R7_RUMCH</name>
<organism evidence="1 2">
    <name type="scientific">Ruminiclostridium cellulolyticum (strain ATCC 35319 / DSM 5812 / JCM 6584 / H10)</name>
    <name type="common">Clostridium cellulolyticum</name>
    <dbReference type="NCBI Taxonomy" id="394503"/>
    <lineage>
        <taxon>Bacteria</taxon>
        <taxon>Bacillati</taxon>
        <taxon>Bacillota</taxon>
        <taxon>Clostridia</taxon>
        <taxon>Eubacteriales</taxon>
        <taxon>Oscillospiraceae</taxon>
        <taxon>Ruminiclostridium</taxon>
    </lineage>
</organism>